<accession>A0ABR3FAE7</accession>
<feature type="non-terminal residue" evidence="1">
    <location>
        <position position="1"/>
    </location>
</feature>
<sequence length="138" mass="13610">NLVAFHYGNLTHPSVDPPRIGLLSRVPTDADAKLTQAVNDAKTNGGNFENTIQIAPTASAATAAQVTVSDDPNAATAARTLTGGPASPTSAGEAPVVTIGMDGPNGGSKQNSASQTGTGTRASLVLAVVVGMSAALLC</sequence>
<organism evidence="1 2">
    <name type="scientific">Marasmius crinis-equi</name>
    <dbReference type="NCBI Taxonomy" id="585013"/>
    <lineage>
        <taxon>Eukaryota</taxon>
        <taxon>Fungi</taxon>
        <taxon>Dikarya</taxon>
        <taxon>Basidiomycota</taxon>
        <taxon>Agaricomycotina</taxon>
        <taxon>Agaricomycetes</taxon>
        <taxon>Agaricomycetidae</taxon>
        <taxon>Agaricales</taxon>
        <taxon>Marasmiineae</taxon>
        <taxon>Marasmiaceae</taxon>
        <taxon>Marasmius</taxon>
    </lineage>
</organism>
<dbReference type="Proteomes" id="UP001465976">
    <property type="component" value="Unassembled WGS sequence"/>
</dbReference>
<gene>
    <name evidence="1" type="ORF">V5O48_009904</name>
</gene>
<name>A0ABR3FAE7_9AGAR</name>
<reference evidence="1 2" key="1">
    <citation type="submission" date="2024-02" db="EMBL/GenBank/DDBJ databases">
        <title>A draft genome for the cacao thread blight pathogen Marasmius crinis-equi.</title>
        <authorList>
            <person name="Cohen S.P."/>
            <person name="Baruah I.K."/>
            <person name="Amoako-Attah I."/>
            <person name="Bukari Y."/>
            <person name="Meinhardt L.W."/>
            <person name="Bailey B.A."/>
        </authorList>
    </citation>
    <scope>NUCLEOTIDE SEQUENCE [LARGE SCALE GENOMIC DNA]</scope>
    <source>
        <strain evidence="1 2">GH-76</strain>
    </source>
</reference>
<evidence type="ECO:0000313" key="2">
    <source>
        <dbReference type="Proteomes" id="UP001465976"/>
    </source>
</evidence>
<evidence type="ECO:0000313" key="1">
    <source>
        <dbReference type="EMBL" id="KAL0572046.1"/>
    </source>
</evidence>
<dbReference type="EMBL" id="JBAHYK010000678">
    <property type="protein sequence ID" value="KAL0572046.1"/>
    <property type="molecule type" value="Genomic_DNA"/>
</dbReference>
<protein>
    <submittedName>
        <fullName evidence="1">Uncharacterized protein</fullName>
    </submittedName>
</protein>
<proteinExistence type="predicted"/>
<comment type="caution">
    <text evidence="1">The sequence shown here is derived from an EMBL/GenBank/DDBJ whole genome shotgun (WGS) entry which is preliminary data.</text>
</comment>
<keyword evidence="2" id="KW-1185">Reference proteome</keyword>